<feature type="transmembrane region" description="Helical" evidence="1">
    <location>
        <begin position="20"/>
        <end position="44"/>
    </location>
</feature>
<evidence type="ECO:0000256" key="1">
    <source>
        <dbReference type="SAM" id="Phobius"/>
    </source>
</evidence>
<keyword evidence="1" id="KW-0472">Membrane</keyword>
<protein>
    <recommendedName>
        <fullName evidence="4">PQQ-binding-like beta-propeller repeat protein</fullName>
    </recommendedName>
</protein>
<keyword evidence="1" id="KW-1133">Transmembrane helix</keyword>
<organism evidence="2 3">
    <name type="scientific">Saccharibacillus endophyticus</name>
    <dbReference type="NCBI Taxonomy" id="2060666"/>
    <lineage>
        <taxon>Bacteria</taxon>
        <taxon>Bacillati</taxon>
        <taxon>Bacillota</taxon>
        <taxon>Bacilli</taxon>
        <taxon>Bacillales</taxon>
        <taxon>Paenibacillaceae</taxon>
        <taxon>Saccharibacillus</taxon>
    </lineage>
</organism>
<dbReference type="EMBL" id="BMDD01000008">
    <property type="protein sequence ID" value="GGH87149.1"/>
    <property type="molecule type" value="Genomic_DNA"/>
</dbReference>
<gene>
    <name evidence="2" type="ORF">GCM10007362_48600</name>
</gene>
<dbReference type="NCBIfam" id="NF041516">
    <property type="entry name" value="PA2928_fam"/>
    <property type="match status" value="1"/>
</dbReference>
<dbReference type="InterPro" id="IPR011047">
    <property type="entry name" value="Quinoprotein_ADH-like_sf"/>
</dbReference>
<accession>A0ABQ2A7N4</accession>
<reference evidence="3" key="1">
    <citation type="journal article" date="2019" name="Int. J. Syst. Evol. Microbiol.">
        <title>The Global Catalogue of Microorganisms (GCM) 10K type strain sequencing project: providing services to taxonomists for standard genome sequencing and annotation.</title>
        <authorList>
            <consortium name="The Broad Institute Genomics Platform"/>
            <consortium name="The Broad Institute Genome Sequencing Center for Infectious Disease"/>
            <person name="Wu L."/>
            <person name="Ma J."/>
        </authorList>
    </citation>
    <scope>NUCLEOTIDE SEQUENCE [LARGE SCALE GENOMIC DNA]</scope>
    <source>
        <strain evidence="3">CCM 8702</strain>
    </source>
</reference>
<evidence type="ECO:0000313" key="2">
    <source>
        <dbReference type="EMBL" id="GGH87149.1"/>
    </source>
</evidence>
<evidence type="ECO:0000313" key="3">
    <source>
        <dbReference type="Proteomes" id="UP000605427"/>
    </source>
</evidence>
<dbReference type="Proteomes" id="UP000605427">
    <property type="component" value="Unassembled WGS sequence"/>
</dbReference>
<feature type="transmembrane region" description="Helical" evidence="1">
    <location>
        <begin position="65"/>
        <end position="91"/>
    </location>
</feature>
<keyword evidence="1" id="KW-0812">Transmembrane</keyword>
<name>A0ABQ2A7N4_9BACL</name>
<dbReference type="RefSeq" id="WP_172247649.1">
    <property type="nucleotide sequence ID" value="NZ_BMDD01000008.1"/>
</dbReference>
<dbReference type="SUPFAM" id="SSF50998">
    <property type="entry name" value="Quinoprotein alcohol dehydrogenase-like"/>
    <property type="match status" value="1"/>
</dbReference>
<evidence type="ECO:0008006" key="4">
    <source>
        <dbReference type="Google" id="ProtNLM"/>
    </source>
</evidence>
<keyword evidence="3" id="KW-1185">Reference proteome</keyword>
<dbReference type="InterPro" id="IPR048161">
    <property type="entry name" value="PA2928-like"/>
</dbReference>
<sequence>MDATFLEKILFAFRYNDSIWHNVFLTVIYILLALSLFTLIRRIVRYIAQPRDIRDEAPRTPFLKTLFKWFVGSLAFLAFPVILFLILTLTLGSSDRAEISPRTLSYEREGVQTSVLLIDKFIASSMDRGVTSGSSKSYVYAMNEKTGETIWKTGIGRAYAPYLMGQTEERIVVFDGSGPLVLNKTDGAKLADARKMESSNTELEGRFPEESKSYRWDEKRKQIVFQGLDGGLYRVDPDTLEGGVSSAKLSDYFKEDDSDTVYISDRLSIVQSGKGDGNYYIFANEETAEQLREGTFAQEDSPNASSEAEDMRRRIYTGSLLAGGEVAVKDLKPLIDQVFLRGAFLSDLNRETADSDDPYMLSGFPDYSSIEKEPRMPDFPESVDWPSRMTVEEYEAYKAEEDRRIESYYAQRDQYDAANKSYRDQKTLYDHIAYSLMIQNGGTPVPPFHYADASGKGEVFLVAHYSSLASDADLLISAVDIDKAQVLWTANTHLKDIESYSPSGERMTLTGRGEDRNSYAFSLSLKDGSGWGYDFRYDRKLEF</sequence>
<comment type="caution">
    <text evidence="2">The sequence shown here is derived from an EMBL/GenBank/DDBJ whole genome shotgun (WGS) entry which is preliminary data.</text>
</comment>
<proteinExistence type="predicted"/>